<protein>
    <submittedName>
        <fullName evidence="1">(spotted green pufferfish) hypothetical protein</fullName>
    </submittedName>
</protein>
<dbReference type="EMBL" id="CAAE01015254">
    <property type="protein sequence ID" value="CAG13384.1"/>
    <property type="molecule type" value="Genomic_DNA"/>
</dbReference>
<dbReference type="AlphaFoldDB" id="Q4RDZ8"/>
<feature type="non-terminal residue" evidence="1">
    <location>
        <position position="1"/>
    </location>
</feature>
<dbReference type="KEGG" id="tng:GSTEN00037826G001"/>
<comment type="caution">
    <text evidence="1">The sequence shown here is derived from an EMBL/GenBank/DDBJ whole genome shotgun (WGS) entry which is preliminary data.</text>
</comment>
<sequence>LQVQTLRQDVRAQELPEQALRVGLLQGSFLPNQLAGGIAGGRSQACFYLFRSSLPRQKSPACQNIYRPATNL</sequence>
<organism evidence="1">
    <name type="scientific">Tetraodon nigroviridis</name>
    <name type="common">Spotted green pufferfish</name>
    <name type="synonym">Chelonodon nigroviridis</name>
    <dbReference type="NCBI Taxonomy" id="99883"/>
    <lineage>
        <taxon>Eukaryota</taxon>
        <taxon>Metazoa</taxon>
        <taxon>Chordata</taxon>
        <taxon>Craniata</taxon>
        <taxon>Vertebrata</taxon>
        <taxon>Euteleostomi</taxon>
        <taxon>Actinopterygii</taxon>
        <taxon>Neopterygii</taxon>
        <taxon>Teleostei</taxon>
        <taxon>Neoteleostei</taxon>
        <taxon>Acanthomorphata</taxon>
        <taxon>Eupercaria</taxon>
        <taxon>Tetraodontiformes</taxon>
        <taxon>Tetradontoidea</taxon>
        <taxon>Tetraodontidae</taxon>
        <taxon>Tetraodon</taxon>
    </lineage>
</organism>
<reference evidence="1" key="1">
    <citation type="journal article" date="2004" name="Nature">
        <title>Genome duplication in the teleost fish Tetraodon nigroviridis reveals the early vertebrate proto-karyotype.</title>
        <authorList>
            <person name="Jaillon O."/>
            <person name="Aury J.-M."/>
            <person name="Brunet F."/>
            <person name="Petit J.-L."/>
            <person name="Stange-Thomann N."/>
            <person name="Mauceli E."/>
            <person name="Bouneau L."/>
            <person name="Fischer C."/>
            <person name="Ozouf-Costaz C."/>
            <person name="Bernot A."/>
            <person name="Nicaud S."/>
            <person name="Jaffe D."/>
            <person name="Fisher S."/>
            <person name="Lutfalla G."/>
            <person name="Dossat C."/>
            <person name="Segurens B."/>
            <person name="Dasilva C."/>
            <person name="Salanoubat M."/>
            <person name="Levy M."/>
            <person name="Boudet N."/>
            <person name="Castellano S."/>
            <person name="Anthouard V."/>
            <person name="Jubin C."/>
            <person name="Castelli V."/>
            <person name="Katinka M."/>
            <person name="Vacherie B."/>
            <person name="Biemont C."/>
            <person name="Skalli Z."/>
            <person name="Cattolico L."/>
            <person name="Poulain J."/>
            <person name="De Berardinis V."/>
            <person name="Cruaud C."/>
            <person name="Duprat S."/>
            <person name="Brottier P."/>
            <person name="Coutanceau J.-P."/>
            <person name="Gouzy J."/>
            <person name="Parra G."/>
            <person name="Lardier G."/>
            <person name="Chapple C."/>
            <person name="McKernan K.J."/>
            <person name="McEwan P."/>
            <person name="Bosak S."/>
            <person name="Kellis M."/>
            <person name="Volff J.-N."/>
            <person name="Guigo R."/>
            <person name="Zody M.C."/>
            <person name="Mesirov J."/>
            <person name="Lindblad-Toh K."/>
            <person name="Birren B."/>
            <person name="Nusbaum C."/>
            <person name="Kahn D."/>
            <person name="Robinson-Rechavi M."/>
            <person name="Laudet V."/>
            <person name="Schachter V."/>
            <person name="Quetier F."/>
            <person name="Saurin W."/>
            <person name="Scarpelli C."/>
            <person name="Wincker P."/>
            <person name="Lander E.S."/>
            <person name="Weissenbach J."/>
            <person name="Roest Crollius H."/>
        </authorList>
    </citation>
    <scope>NUCLEOTIDE SEQUENCE [LARGE SCALE GENOMIC DNA]</scope>
</reference>
<evidence type="ECO:0000313" key="1">
    <source>
        <dbReference type="EMBL" id="CAG13384.1"/>
    </source>
</evidence>
<reference evidence="1" key="2">
    <citation type="submission" date="2004-02" db="EMBL/GenBank/DDBJ databases">
        <authorList>
            <consortium name="Genoscope"/>
            <consortium name="Whitehead Institute Centre for Genome Research"/>
        </authorList>
    </citation>
    <scope>NUCLEOTIDE SEQUENCE</scope>
</reference>
<proteinExistence type="predicted"/>
<gene>
    <name evidence="1" type="ORF">GSTENG00037826001</name>
</gene>
<accession>Q4RDZ8</accession>
<name>Q4RDZ8_TETNG</name>